<reference evidence="4 6" key="2">
    <citation type="submission" date="2018-07" db="EMBL/GenBank/DDBJ databases">
        <title>Draft Genome Assemblies for Five Robust Yarrowia lipolytica Strains Exhibiting High Lipid Production and Pentose Sugar Utilization and Sugar Alcohol Secretion from Undetoxified Lignocellulosic Biomass Hydrolysates.</title>
        <authorList>
            <consortium name="DOE Joint Genome Institute"/>
            <person name="Walker C."/>
            <person name="Ryu S."/>
            <person name="Na H."/>
            <person name="Zane M."/>
            <person name="LaButti K."/>
            <person name="Lipzen A."/>
            <person name="Haridas S."/>
            <person name="Barry K."/>
            <person name="Grigoriev I.V."/>
            <person name="Quarterman J."/>
            <person name="Slininger P."/>
            <person name="Dien B."/>
            <person name="Trinh C.T."/>
        </authorList>
    </citation>
    <scope>NUCLEOTIDE SEQUENCE [LARGE SCALE GENOMIC DNA]</scope>
    <source>
        <strain evidence="4 6">YB392</strain>
    </source>
</reference>
<dbReference type="InterPro" id="IPR055089">
    <property type="entry name" value="COP9_N"/>
</dbReference>
<dbReference type="EMBL" id="CP017557">
    <property type="protein sequence ID" value="AOW06391.1"/>
    <property type="molecule type" value="Genomic_DNA"/>
</dbReference>
<evidence type="ECO:0000256" key="1">
    <source>
        <dbReference type="ARBA" id="ARBA00022490"/>
    </source>
</evidence>
<gene>
    <name evidence="4" type="ORF">B0I71DRAFT_128612</name>
    <name evidence="3" type="ORF">YALI1_E40995g</name>
</gene>
<evidence type="ECO:0000313" key="3">
    <source>
        <dbReference type="EMBL" id="AOW06391.1"/>
    </source>
</evidence>
<dbReference type="Proteomes" id="UP000256601">
    <property type="component" value="Unassembled WGS sequence"/>
</dbReference>
<accession>A0A1H6PZC2</accession>
<sequence length="403" mass="45744">MTAATDNWIQNVIRAGENRSKLEPLLEQRLKVKGKSTEVLESFKDVTRFSVVWANELVRLSNELDTSIFLYYVDTFLQQFSIQRLSAFPHILSSLLDQFSHHVIRAKRPLLGLSLLQPRLPDKNTITPMHAQLMRLSFEANKCSVGLEVLDREFLSLDKCATRNDLALFHFYGALVYIAYKEWEKADDFLAIAIEAGATQTTTRPWIVRFAYSRRILLSLIMGTPLPKIPNPNSSEVSPSDDLLARDCHPYHALALAAHSSDPKQFVQTTEAQMETFKNEGTWQLVVTARLCFLHGQLRESHKAYSRVPLKDVSAASPRILSNYGRIDESNDAFVFETVCSKDPTRETVQLLDQVVRMKNLVEEKGIATTNTSKFLKSLHDVEQKREAPTVTLNMAISDDDML</sequence>
<evidence type="ECO:0000313" key="6">
    <source>
        <dbReference type="Proteomes" id="UP000256601"/>
    </source>
</evidence>
<name>A0A1H6PZC2_YARLL</name>
<dbReference type="RefSeq" id="XP_504777.1">
    <property type="nucleotide sequence ID" value="XM_504777.1"/>
</dbReference>
<evidence type="ECO:0000313" key="5">
    <source>
        <dbReference type="Proteomes" id="UP000182444"/>
    </source>
</evidence>
<dbReference type="VEuPathDB" id="FungiDB:YALI1_E40995g"/>
<reference evidence="3 5" key="1">
    <citation type="journal article" date="2016" name="PLoS ONE">
        <title>Sequence Assembly of Yarrowia lipolytica Strain W29/CLIB89 Shows Transposable Element Diversity.</title>
        <authorList>
            <person name="Magnan C."/>
            <person name="Yu J."/>
            <person name="Chang I."/>
            <person name="Jahn E."/>
            <person name="Kanomata Y."/>
            <person name="Wu J."/>
            <person name="Zeller M."/>
            <person name="Oakes M."/>
            <person name="Baldi P."/>
            <person name="Sandmeyer S."/>
        </authorList>
    </citation>
    <scope>NUCLEOTIDE SEQUENCE [LARGE SCALE GENOMIC DNA]</scope>
    <source>
        <strain evidence="3">CLIB89</strain>
        <strain evidence="5">CLIB89(W29)</strain>
    </source>
</reference>
<organism evidence="3 5">
    <name type="scientific">Yarrowia lipolytica</name>
    <name type="common">Candida lipolytica</name>
    <dbReference type="NCBI Taxonomy" id="4952"/>
    <lineage>
        <taxon>Eukaryota</taxon>
        <taxon>Fungi</taxon>
        <taxon>Dikarya</taxon>
        <taxon>Ascomycota</taxon>
        <taxon>Saccharomycotina</taxon>
        <taxon>Dipodascomycetes</taxon>
        <taxon>Dipodascales</taxon>
        <taxon>Dipodascales incertae sedis</taxon>
        <taxon>Yarrowia</taxon>
    </lineage>
</organism>
<dbReference type="GO" id="GO:0008180">
    <property type="term" value="C:COP9 signalosome"/>
    <property type="evidence" value="ECO:0007669"/>
    <property type="project" value="TreeGrafter"/>
</dbReference>
<dbReference type="VEuPathDB" id="FungiDB:YALI0_E34529g"/>
<evidence type="ECO:0000259" key="2">
    <source>
        <dbReference type="Pfam" id="PF22788"/>
    </source>
</evidence>
<dbReference type="KEGG" id="yli:2912895"/>
<proteinExistence type="predicted"/>
<evidence type="ECO:0000313" key="4">
    <source>
        <dbReference type="EMBL" id="RDW27730.1"/>
    </source>
</evidence>
<dbReference type="EMBL" id="KZ858959">
    <property type="protein sequence ID" value="RDW27730.1"/>
    <property type="molecule type" value="Genomic_DNA"/>
</dbReference>
<dbReference type="Pfam" id="PF22788">
    <property type="entry name" value="COP9_hel_rpt"/>
    <property type="match status" value="1"/>
</dbReference>
<dbReference type="OrthoDB" id="4080546at2759"/>
<dbReference type="PANTHER" id="PTHR10758:SF1">
    <property type="entry name" value="COP9 SIGNALOSOME COMPLEX SUBUNIT 3"/>
    <property type="match status" value="1"/>
</dbReference>
<dbReference type="eggNOG" id="KOG2582">
    <property type="taxonomic scope" value="Eukaryota"/>
</dbReference>
<dbReference type="AlphaFoldDB" id="A0A1H6PZC2"/>
<dbReference type="Proteomes" id="UP000182444">
    <property type="component" value="Chromosome 1E"/>
</dbReference>
<dbReference type="PANTHER" id="PTHR10758">
    <property type="entry name" value="26S PROTEASOME NON-ATPASE REGULATORY SUBUNIT 3/COP9 SIGNALOSOME COMPLEX SUBUNIT 3"/>
    <property type="match status" value="1"/>
</dbReference>
<dbReference type="GeneID" id="2912895"/>
<dbReference type="InterPro" id="IPR050756">
    <property type="entry name" value="CSN3"/>
</dbReference>
<protein>
    <recommendedName>
        <fullName evidence="2">COP9 signalosome complex subunit 3 N-terminal helical repeats domain-containing protein</fullName>
    </recommendedName>
</protein>
<keyword evidence="1" id="KW-0963">Cytoplasm</keyword>
<feature type="domain" description="COP9 signalosome complex subunit 3 N-terminal helical repeats" evidence="2">
    <location>
        <begin position="60"/>
        <end position="234"/>
    </location>
</feature>
<dbReference type="GO" id="GO:0006511">
    <property type="term" value="P:ubiquitin-dependent protein catabolic process"/>
    <property type="evidence" value="ECO:0007669"/>
    <property type="project" value="TreeGrafter"/>
</dbReference>